<organism evidence="7 8">
    <name type="scientific">Actinokineospora spheciospongiae</name>
    <dbReference type="NCBI Taxonomy" id="909613"/>
    <lineage>
        <taxon>Bacteria</taxon>
        <taxon>Bacillati</taxon>
        <taxon>Actinomycetota</taxon>
        <taxon>Actinomycetes</taxon>
        <taxon>Pseudonocardiales</taxon>
        <taxon>Pseudonocardiaceae</taxon>
        <taxon>Actinokineospora</taxon>
    </lineage>
</organism>
<dbReference type="InterPro" id="IPR013785">
    <property type="entry name" value="Aldolase_TIM"/>
</dbReference>
<evidence type="ECO:0000313" key="8">
    <source>
        <dbReference type="Proteomes" id="UP000019277"/>
    </source>
</evidence>
<dbReference type="CDD" id="cd02932">
    <property type="entry name" value="OYE_YqiM_FMN"/>
    <property type="match status" value="1"/>
</dbReference>
<dbReference type="GO" id="GO:0003959">
    <property type="term" value="F:NADPH dehydrogenase activity"/>
    <property type="evidence" value="ECO:0007669"/>
    <property type="project" value="InterPro"/>
</dbReference>
<dbReference type="eggNOG" id="COG1902">
    <property type="taxonomic scope" value="Bacteria"/>
</dbReference>
<keyword evidence="8" id="KW-1185">Reference proteome</keyword>
<dbReference type="AlphaFoldDB" id="W7J5B9"/>
<dbReference type="PANTHER" id="PTHR43303">
    <property type="entry name" value="NADPH DEHYDROGENASE C23G7.10C-RELATED"/>
    <property type="match status" value="1"/>
</dbReference>
<keyword evidence="5" id="KW-0560">Oxidoreductase</keyword>
<dbReference type="Pfam" id="PF00724">
    <property type="entry name" value="Oxidored_FMN"/>
    <property type="match status" value="1"/>
</dbReference>
<dbReference type="STRING" id="909613.UO65_3409"/>
<comment type="cofactor">
    <cofactor evidence="1">
        <name>FMN</name>
        <dbReference type="ChEBI" id="CHEBI:58210"/>
    </cofactor>
</comment>
<sequence>MSLLFSPLDLRSVTLPNRVAVSPMCQYSATGGLPDHWHLVHLGSRAVGGAGLVIAEASAVEPIGRISPEDTGIWSPEHVEAWRPITAFIKEQGSVPGIQLAHAGRKASTYSPFAEGRGGVADADGGWTPVGPTTEPFVDAYRTPAALTGADIAEVVRKFAEAARYAVEAGFEVLEVHAAHGYLLHEFLSPLSNTRTDAYGGDAEGRLRFPLEVVRAVRAAVGEDVPVLARLSASDWTEGGLTAEDSADIARALVDAGADLIDVSSGGNVPSAPIETGPGYQVPFAAVIRNKAGVLTGAVGEITDAQQAEAILTDGSADLVLLARELLRDPYWPLRAAAALGDEVAPPAQYGRAF</sequence>
<dbReference type="GO" id="GO:0050661">
    <property type="term" value="F:NADP binding"/>
    <property type="evidence" value="ECO:0007669"/>
    <property type="project" value="InterPro"/>
</dbReference>
<protein>
    <submittedName>
        <fullName evidence="7">NADH:flavin oxidoreductase/NADH oxidase</fullName>
    </submittedName>
</protein>
<gene>
    <name evidence="7" type="ORF">UO65_3409</name>
</gene>
<evidence type="ECO:0000256" key="2">
    <source>
        <dbReference type="ARBA" id="ARBA00022630"/>
    </source>
</evidence>
<evidence type="ECO:0000259" key="6">
    <source>
        <dbReference type="Pfam" id="PF00724"/>
    </source>
</evidence>
<dbReference type="PANTHER" id="PTHR43303:SF4">
    <property type="entry name" value="NADPH DEHYDROGENASE C23G7.10C-RELATED"/>
    <property type="match status" value="1"/>
</dbReference>
<accession>W7J5B9</accession>
<reference evidence="7 8" key="1">
    <citation type="journal article" date="2014" name="Genome Announc.">
        <title>Draft Genome Sequence of the Antitrypanosomally Active Sponge-Associated Bacterium Actinokineospora sp. Strain EG49.</title>
        <authorList>
            <person name="Harjes J."/>
            <person name="Ryu T."/>
            <person name="Abdelmohsen U.R."/>
            <person name="Moitinho-Silva L."/>
            <person name="Horn H."/>
            <person name="Ravasi T."/>
            <person name="Hentschel U."/>
        </authorList>
    </citation>
    <scope>NUCLEOTIDE SEQUENCE [LARGE SCALE GENOMIC DNA]</scope>
    <source>
        <strain evidence="7 8">EG49</strain>
    </source>
</reference>
<dbReference type="Gene3D" id="3.20.20.70">
    <property type="entry name" value="Aldolase class I"/>
    <property type="match status" value="1"/>
</dbReference>
<dbReference type="PATRIC" id="fig|909613.9.peg.3410"/>
<dbReference type="InterPro" id="IPR044152">
    <property type="entry name" value="YqjM-like"/>
</dbReference>
<keyword evidence="2" id="KW-0285">Flavoprotein</keyword>
<name>W7J5B9_9PSEU</name>
<dbReference type="Proteomes" id="UP000019277">
    <property type="component" value="Unassembled WGS sequence"/>
</dbReference>
<keyword evidence="3" id="KW-0288">FMN</keyword>
<evidence type="ECO:0000256" key="4">
    <source>
        <dbReference type="ARBA" id="ARBA00022857"/>
    </source>
</evidence>
<dbReference type="GO" id="GO:0010181">
    <property type="term" value="F:FMN binding"/>
    <property type="evidence" value="ECO:0007669"/>
    <property type="project" value="InterPro"/>
</dbReference>
<dbReference type="OrthoDB" id="3169239at2"/>
<dbReference type="RefSeq" id="WP_035283514.1">
    <property type="nucleotide sequence ID" value="NZ_AYXG01000119.1"/>
</dbReference>
<evidence type="ECO:0000256" key="3">
    <source>
        <dbReference type="ARBA" id="ARBA00022643"/>
    </source>
</evidence>
<comment type="caution">
    <text evidence="7">The sequence shown here is derived from an EMBL/GenBank/DDBJ whole genome shotgun (WGS) entry which is preliminary data.</text>
</comment>
<proteinExistence type="predicted"/>
<evidence type="ECO:0000256" key="1">
    <source>
        <dbReference type="ARBA" id="ARBA00001917"/>
    </source>
</evidence>
<evidence type="ECO:0000256" key="5">
    <source>
        <dbReference type="ARBA" id="ARBA00023002"/>
    </source>
</evidence>
<feature type="domain" description="NADH:flavin oxidoreductase/NADH oxidase N-terminal" evidence="6">
    <location>
        <begin position="4"/>
        <end position="340"/>
    </location>
</feature>
<dbReference type="InterPro" id="IPR001155">
    <property type="entry name" value="OxRdtase_FMN_N"/>
</dbReference>
<keyword evidence="4" id="KW-0521">NADP</keyword>
<dbReference type="SUPFAM" id="SSF51395">
    <property type="entry name" value="FMN-linked oxidoreductases"/>
    <property type="match status" value="1"/>
</dbReference>
<dbReference type="EMBL" id="AYXG01000119">
    <property type="protein sequence ID" value="EWC61294.1"/>
    <property type="molecule type" value="Genomic_DNA"/>
</dbReference>
<evidence type="ECO:0000313" key="7">
    <source>
        <dbReference type="EMBL" id="EWC61294.1"/>
    </source>
</evidence>